<dbReference type="Proteomes" id="UP000501891">
    <property type="component" value="Chromosome"/>
</dbReference>
<keyword evidence="2" id="KW-0812">Transmembrane</keyword>
<organism evidence="3 4">
    <name type="scientific">Aerophototrophica crusticola</name>
    <dbReference type="NCBI Taxonomy" id="1709002"/>
    <lineage>
        <taxon>Bacteria</taxon>
        <taxon>Pseudomonadati</taxon>
        <taxon>Pseudomonadota</taxon>
        <taxon>Alphaproteobacteria</taxon>
        <taxon>Rhodospirillales</taxon>
        <taxon>Rhodospirillaceae</taxon>
        <taxon>Aerophototrophica</taxon>
    </lineage>
</organism>
<proteinExistence type="predicted"/>
<keyword evidence="4" id="KW-1185">Reference proteome</keyword>
<evidence type="ECO:0000313" key="3">
    <source>
        <dbReference type="EMBL" id="QJE73662.1"/>
    </source>
</evidence>
<dbReference type="EMBL" id="CP051775">
    <property type="protein sequence ID" value="QJE73662.1"/>
    <property type="molecule type" value="Genomic_DNA"/>
</dbReference>
<feature type="transmembrane region" description="Helical" evidence="2">
    <location>
        <begin position="27"/>
        <end position="48"/>
    </location>
</feature>
<reference evidence="3" key="1">
    <citation type="submission" date="2020-04" db="EMBL/GenBank/DDBJ databases">
        <title>A desert anoxygenic phototrophic bacterium fixes CO2 using RubisCO under aerobic conditions.</title>
        <authorList>
            <person name="Tang K."/>
        </authorList>
    </citation>
    <scope>NUCLEOTIDE SEQUENCE [LARGE SCALE GENOMIC DNA]</scope>
    <source>
        <strain evidence="3">MIMtkB3</strain>
    </source>
</reference>
<evidence type="ECO:0000256" key="2">
    <source>
        <dbReference type="SAM" id="Phobius"/>
    </source>
</evidence>
<keyword evidence="2" id="KW-0472">Membrane</keyword>
<protein>
    <submittedName>
        <fullName evidence="3">Uncharacterized protein</fullName>
    </submittedName>
</protein>
<sequence length="51" mass="5304">MDGTEHPPDHGHAGHQAGHGPGEGLPWGPLVGILIVVGLFFYSLFSIIQSG</sequence>
<dbReference type="KEGG" id="acru:HHL28_11680"/>
<evidence type="ECO:0000256" key="1">
    <source>
        <dbReference type="SAM" id="MobiDB-lite"/>
    </source>
</evidence>
<dbReference type="AlphaFoldDB" id="A0A858R907"/>
<feature type="compositionally biased region" description="Basic and acidic residues" evidence="1">
    <location>
        <begin position="1"/>
        <end position="12"/>
    </location>
</feature>
<keyword evidence="2" id="KW-1133">Transmembrane helix</keyword>
<accession>A0A858R907</accession>
<feature type="region of interest" description="Disordered" evidence="1">
    <location>
        <begin position="1"/>
        <end position="21"/>
    </location>
</feature>
<evidence type="ECO:0000313" key="4">
    <source>
        <dbReference type="Proteomes" id="UP000501891"/>
    </source>
</evidence>
<gene>
    <name evidence="3" type="ORF">HHL28_11680</name>
</gene>
<name>A0A858R907_9PROT</name>